<evidence type="ECO:0000313" key="3">
    <source>
        <dbReference type="Proteomes" id="UP001596414"/>
    </source>
</evidence>
<sequence length="73" mass="7831">MDIENHPFANSNIRVLLGLMSSLSIVVVAVFFIDNTITQALMIGAAAVDAVGTPYVLKRLVENATEETVGQQI</sequence>
<proteinExistence type="predicted"/>
<reference evidence="2 3" key="1">
    <citation type="journal article" date="2014" name="Int. J. Syst. Evol. Microbiol.">
        <title>Complete genome sequence of Corynebacterium casei LMG S-19264T (=DSM 44701T), isolated from a smear-ripened cheese.</title>
        <authorList>
            <consortium name="US DOE Joint Genome Institute (JGI-PGF)"/>
            <person name="Walter F."/>
            <person name="Albersmeier A."/>
            <person name="Kalinowski J."/>
            <person name="Ruckert C."/>
        </authorList>
    </citation>
    <scope>NUCLEOTIDE SEQUENCE [LARGE SCALE GENOMIC DNA]</scope>
    <source>
        <strain evidence="2 3">CGMCC 4.7215</strain>
    </source>
</reference>
<accession>A0ABD5X8G3</accession>
<name>A0ABD5X8G3_9EURY</name>
<organism evidence="2 3">
    <name type="scientific">Halovenus rubra</name>
    <dbReference type="NCBI Taxonomy" id="869890"/>
    <lineage>
        <taxon>Archaea</taxon>
        <taxon>Methanobacteriati</taxon>
        <taxon>Methanobacteriota</taxon>
        <taxon>Stenosarchaea group</taxon>
        <taxon>Halobacteria</taxon>
        <taxon>Halobacteriales</taxon>
        <taxon>Haloarculaceae</taxon>
        <taxon>Halovenus</taxon>
    </lineage>
</organism>
<keyword evidence="1" id="KW-0812">Transmembrane</keyword>
<keyword evidence="1" id="KW-1133">Transmembrane helix</keyword>
<protein>
    <submittedName>
        <fullName evidence="2">Uncharacterized protein</fullName>
    </submittedName>
</protein>
<dbReference type="RefSeq" id="WP_267639109.1">
    <property type="nucleotide sequence ID" value="NZ_JAODIY010000048.1"/>
</dbReference>
<evidence type="ECO:0000313" key="2">
    <source>
        <dbReference type="EMBL" id="MFC7127475.1"/>
    </source>
</evidence>
<dbReference type="EMBL" id="JBHSZQ010000050">
    <property type="protein sequence ID" value="MFC7127475.1"/>
    <property type="molecule type" value="Genomic_DNA"/>
</dbReference>
<gene>
    <name evidence="2" type="ORF">ACFQJ7_15875</name>
</gene>
<keyword evidence="1" id="KW-0472">Membrane</keyword>
<evidence type="ECO:0000256" key="1">
    <source>
        <dbReference type="SAM" id="Phobius"/>
    </source>
</evidence>
<feature type="transmembrane region" description="Helical" evidence="1">
    <location>
        <begin position="12"/>
        <end position="33"/>
    </location>
</feature>
<dbReference type="AlphaFoldDB" id="A0ABD5X8G3"/>
<comment type="caution">
    <text evidence="2">The sequence shown here is derived from an EMBL/GenBank/DDBJ whole genome shotgun (WGS) entry which is preliminary data.</text>
</comment>
<dbReference type="Proteomes" id="UP001596414">
    <property type="component" value="Unassembled WGS sequence"/>
</dbReference>